<dbReference type="PANTHER" id="PTHR22642">
    <property type="entry name" value="IMIDAZOLONEPROPIONASE"/>
    <property type="match status" value="1"/>
</dbReference>
<sequence>MAEIAAAAARGADHRIDLVVRDADVHTLDAGRPRASAFAVRGGRVVAVGSDWDIEALVQPGTRVVDAGGRTVMPGLVDVHTQLGPGGRAAVWELTLPPLSGVVEILGAVRDRASTLGRDEWVVGGVVVGPLFQAVGNRAMLAALDEAAEGRPVMLRDDSLRHRWVNSRALEALGVDDATPDPEGGRYVRDAAGHAVGLLLGAASAEAERAVERSAPDSHERDPLSARTAVAILNSVGVTATQDAATTARWLEVFAGLDRSDGLNGWVVGSLPAGDQDGPEPGGSLLDAAPAHRSPHVRPDFVRARLGDGPGPARSHARASGACDDGGCFAGDEAVLSGEELELLLEEAVTRGLHAKVHATRDGSVRRALDAVRVMRTRHGDGPVFHIAHPEFVCRDDVPRFRELGVVVDASPVQWFPDAANGGLTRQEGAGPGDRPWPLREFHEAGVAIAAGSDWPAAAALPNPWLGIETMVTRRNPDPTFPGDLAHDQALDLTTAVAAHTVVAAEALGLSHETGRLRPGLSADFIVLDRPLFDIPVDEIHATQVVQTWFAGRRVHAYDTWS</sequence>
<evidence type="ECO:0000313" key="3">
    <source>
        <dbReference type="Proteomes" id="UP000670475"/>
    </source>
</evidence>
<dbReference type="Gene3D" id="3.20.20.140">
    <property type="entry name" value="Metal-dependent hydrolases"/>
    <property type="match status" value="1"/>
</dbReference>
<dbReference type="RefSeq" id="WP_209345569.1">
    <property type="nucleotide sequence ID" value="NZ_JAGIQL010000246.1"/>
</dbReference>
<dbReference type="InterPro" id="IPR011059">
    <property type="entry name" value="Metal-dep_hydrolase_composite"/>
</dbReference>
<evidence type="ECO:0000259" key="1">
    <source>
        <dbReference type="Pfam" id="PF07969"/>
    </source>
</evidence>
<feature type="domain" description="Amidohydrolase 3" evidence="1">
    <location>
        <begin position="63"/>
        <end position="556"/>
    </location>
</feature>
<keyword evidence="3" id="KW-1185">Reference proteome</keyword>
<reference evidence="2" key="1">
    <citation type="submission" date="2021-03" db="EMBL/GenBank/DDBJ databases">
        <title>Whole genome sequence of Streptomyces bomunensis MMS17-BM035.</title>
        <authorList>
            <person name="Lee J.H."/>
        </authorList>
    </citation>
    <scope>NUCLEOTIDE SEQUENCE</scope>
    <source>
        <strain evidence="2">MMS17-BM035</strain>
    </source>
</reference>
<gene>
    <name evidence="2" type="ORF">JFN87_31170</name>
</gene>
<dbReference type="Proteomes" id="UP000670475">
    <property type="component" value="Unassembled WGS sequence"/>
</dbReference>
<evidence type="ECO:0000313" key="2">
    <source>
        <dbReference type="EMBL" id="MBP0461885.1"/>
    </source>
</evidence>
<dbReference type="PANTHER" id="PTHR22642:SF2">
    <property type="entry name" value="PROTEIN LONG AFTER FAR-RED 3"/>
    <property type="match status" value="1"/>
</dbReference>
<dbReference type="AlphaFoldDB" id="A0A940MKP1"/>
<dbReference type="SUPFAM" id="SSF51338">
    <property type="entry name" value="Composite domain of metallo-dependent hydrolases"/>
    <property type="match status" value="1"/>
</dbReference>
<dbReference type="Gene3D" id="2.30.40.10">
    <property type="entry name" value="Urease, subunit C, domain 1"/>
    <property type="match status" value="1"/>
</dbReference>
<comment type="caution">
    <text evidence="2">The sequence shown here is derived from an EMBL/GenBank/DDBJ whole genome shotgun (WGS) entry which is preliminary data.</text>
</comment>
<dbReference type="GO" id="GO:0016810">
    <property type="term" value="F:hydrolase activity, acting on carbon-nitrogen (but not peptide) bonds"/>
    <property type="evidence" value="ECO:0007669"/>
    <property type="project" value="InterPro"/>
</dbReference>
<organism evidence="2 3">
    <name type="scientific">Streptomyces montanisoli</name>
    <dbReference type="NCBI Taxonomy" id="2798581"/>
    <lineage>
        <taxon>Bacteria</taxon>
        <taxon>Bacillati</taxon>
        <taxon>Actinomycetota</taxon>
        <taxon>Actinomycetes</taxon>
        <taxon>Kitasatosporales</taxon>
        <taxon>Streptomycetaceae</taxon>
        <taxon>Streptomyces</taxon>
    </lineage>
</organism>
<dbReference type="SUPFAM" id="SSF51556">
    <property type="entry name" value="Metallo-dependent hydrolases"/>
    <property type="match status" value="1"/>
</dbReference>
<dbReference type="InterPro" id="IPR013108">
    <property type="entry name" value="Amidohydro_3"/>
</dbReference>
<name>A0A940MKP1_9ACTN</name>
<accession>A0A940MKP1</accession>
<dbReference type="EMBL" id="JAGIQL010000246">
    <property type="protein sequence ID" value="MBP0461885.1"/>
    <property type="molecule type" value="Genomic_DNA"/>
</dbReference>
<protein>
    <submittedName>
        <fullName evidence="2">Amidohydrolase family protein</fullName>
    </submittedName>
</protein>
<dbReference type="Gene3D" id="3.10.310.70">
    <property type="match status" value="1"/>
</dbReference>
<dbReference type="InterPro" id="IPR032466">
    <property type="entry name" value="Metal_Hydrolase"/>
</dbReference>
<proteinExistence type="predicted"/>
<dbReference type="Pfam" id="PF07969">
    <property type="entry name" value="Amidohydro_3"/>
    <property type="match status" value="1"/>
</dbReference>